<organism evidence="1 2">
    <name type="scientific">Mus spicilegus</name>
    <name type="common">Mound-building mouse</name>
    <dbReference type="NCBI Taxonomy" id="10103"/>
    <lineage>
        <taxon>Eukaryota</taxon>
        <taxon>Metazoa</taxon>
        <taxon>Chordata</taxon>
        <taxon>Craniata</taxon>
        <taxon>Vertebrata</taxon>
        <taxon>Euteleostomi</taxon>
        <taxon>Mammalia</taxon>
        <taxon>Eutheria</taxon>
        <taxon>Euarchontoglires</taxon>
        <taxon>Glires</taxon>
        <taxon>Rodentia</taxon>
        <taxon>Myomorpha</taxon>
        <taxon>Muroidea</taxon>
        <taxon>Muridae</taxon>
        <taxon>Murinae</taxon>
        <taxon>Mus</taxon>
        <taxon>Mus</taxon>
    </lineage>
</organism>
<reference evidence="1" key="2">
    <citation type="submission" date="2025-09" db="UniProtKB">
        <authorList>
            <consortium name="Ensembl"/>
        </authorList>
    </citation>
    <scope>IDENTIFICATION</scope>
</reference>
<dbReference type="Ensembl" id="ENSMSIT00000030853.1">
    <property type="protein sequence ID" value="ENSMSIP00000024450.1"/>
    <property type="gene ID" value="ENSMSIG00000020679.1"/>
</dbReference>
<name>A0A8C6HP94_MUSSI</name>
<keyword evidence="2" id="KW-1185">Reference proteome</keyword>
<protein>
    <submittedName>
        <fullName evidence="1">Uncharacterized protein</fullName>
    </submittedName>
</protein>
<sequence length="92" mass="10031">MFSETSFPLETTASPLPLFTSGSCFAFFVSSFRALSSPGFLFFLTRWEISITQFDEEVPSVGFLLAIMDTEAPAPVGVKPEVELPTSVAFIP</sequence>
<reference evidence="1" key="1">
    <citation type="submission" date="2025-08" db="UniProtKB">
        <authorList>
            <consortium name="Ensembl"/>
        </authorList>
    </citation>
    <scope>IDENTIFICATION</scope>
</reference>
<dbReference type="AlphaFoldDB" id="A0A8C6HP94"/>
<dbReference type="GeneTree" id="ENSGT00900000143563"/>
<accession>A0A8C6HP94</accession>
<proteinExistence type="predicted"/>
<dbReference type="Proteomes" id="UP000694415">
    <property type="component" value="Unplaced"/>
</dbReference>
<evidence type="ECO:0000313" key="1">
    <source>
        <dbReference type="Ensembl" id="ENSMSIP00000024450.1"/>
    </source>
</evidence>
<evidence type="ECO:0000313" key="2">
    <source>
        <dbReference type="Proteomes" id="UP000694415"/>
    </source>
</evidence>